<dbReference type="CDD" id="cd05569">
    <property type="entry name" value="PTS_IIB_fructose"/>
    <property type="match status" value="1"/>
</dbReference>
<dbReference type="InterPro" id="IPR050864">
    <property type="entry name" value="Bacterial_PTS_Sugar_Transport"/>
</dbReference>
<feature type="transmembrane region" description="Helical" evidence="12">
    <location>
        <begin position="645"/>
        <end position="674"/>
    </location>
</feature>
<comment type="subcellular location">
    <subcellularLocation>
        <location evidence="1">Cell inner membrane</location>
        <topology evidence="1">Multi-pass membrane protein</topology>
    </subcellularLocation>
</comment>
<feature type="transmembrane region" description="Helical" evidence="12">
    <location>
        <begin position="351"/>
        <end position="373"/>
    </location>
</feature>
<keyword evidence="3" id="KW-1003">Cell membrane</keyword>
<evidence type="ECO:0000256" key="5">
    <source>
        <dbReference type="ARBA" id="ARBA00022597"/>
    </source>
</evidence>
<dbReference type="NCBIfam" id="TIGR00848">
    <property type="entry name" value="fruA"/>
    <property type="match status" value="1"/>
</dbReference>
<dbReference type="GO" id="GO:0022877">
    <property type="term" value="F:protein-N(PI)-phosphohistidine-fructose phosphotransferase system transporter activity"/>
    <property type="evidence" value="ECO:0007669"/>
    <property type="project" value="InterPro"/>
</dbReference>
<dbReference type="Proteomes" id="UP000290985">
    <property type="component" value="Chromosome"/>
</dbReference>
<evidence type="ECO:0000256" key="11">
    <source>
        <dbReference type="ARBA" id="ARBA00023136"/>
    </source>
</evidence>
<evidence type="ECO:0000256" key="2">
    <source>
        <dbReference type="ARBA" id="ARBA00022448"/>
    </source>
</evidence>
<dbReference type="Pfam" id="PF00359">
    <property type="entry name" value="PTS_EIIA_2"/>
    <property type="match status" value="1"/>
</dbReference>
<dbReference type="NCBIfam" id="TIGR01427">
    <property type="entry name" value="PTS_IIC_fructo"/>
    <property type="match status" value="1"/>
</dbReference>
<dbReference type="InterPro" id="IPR003352">
    <property type="entry name" value="PTS_EIIC"/>
</dbReference>
<evidence type="ECO:0000259" key="14">
    <source>
        <dbReference type="PROSITE" id="PS51099"/>
    </source>
</evidence>
<evidence type="ECO:0000256" key="1">
    <source>
        <dbReference type="ARBA" id="ARBA00004429"/>
    </source>
</evidence>
<dbReference type="GO" id="GO:0016301">
    <property type="term" value="F:kinase activity"/>
    <property type="evidence" value="ECO:0007669"/>
    <property type="project" value="UniProtKB-KW"/>
</dbReference>
<dbReference type="SUPFAM" id="SSF55804">
    <property type="entry name" value="Phoshotransferase/anion transport protein"/>
    <property type="match status" value="1"/>
</dbReference>
<sequence>MKITSLFQKSDTIFFDDKITSKEEALLFLSEQLKIKGYVSETQKTNELFWEREKQASTGIGDAIAMPHIGSEIVLESTLAFIKVQDLDWQSLDNQPVKYIFAIVLSKNERENTHLAIMQKLSTLLINEQFKEKLALINTSEQFLELLNNYDVDSTLEQSNPKDSVYDVVAVTACPTGIAHTFMAKEKLFQQAQKMNVSIKIETQGAEGIDNKLTNTEIAGAKGIILAVDREIEKSRFANSDNVLEISTQKAIHKPEEQITKVLNKQGTKLQGITKTEDNSEAQMSFDGFTKKMWRSLMSGISHMLPFIIFGGIMLAIAFVIDMIIGASQGVDLNSKEFLGSFGFNSSVSNIVFKIGKIALGLAVPMLAAYITYALVGRQGLLPGFVIGAIASGQVADTYSFLQGSIDSAGVDASKFLGTGSGFVGGIFGAFFAAAMVIVFAKYVFGNLPQSMQGIKNILFIPLLGTLAISILFWGVNIILIYVNLGLVLFLQLFEGKPYLAWLLGIILGLMMASDLGGPINKSAYIFGTLSIANGASTLSMAAVMIAGMVPPLGISLSMFLSKKLWSKEDRDAGKWSNVLFGMSFISEGAIPYTSKNPKVLVPANLVGGAVAGLVSALLGVNIIAPHGGIFVVFLAKTNLISENLGLSIGLGIVFFIVALIAGSFAQAGTIWLINHIHTKNPNWASKLKFKKIKPTKATK</sequence>
<dbReference type="PROSITE" id="PS51099">
    <property type="entry name" value="PTS_EIIB_TYPE_2"/>
    <property type="match status" value="1"/>
</dbReference>
<keyword evidence="6" id="KW-0808">Transferase</keyword>
<dbReference type="GO" id="GO:0005886">
    <property type="term" value="C:plasma membrane"/>
    <property type="evidence" value="ECO:0007669"/>
    <property type="project" value="UniProtKB-SubCell"/>
</dbReference>
<dbReference type="Gene3D" id="3.40.930.10">
    <property type="entry name" value="Mannitol-specific EII, Chain A"/>
    <property type="match status" value="1"/>
</dbReference>
<dbReference type="InterPro" id="IPR036095">
    <property type="entry name" value="PTS_EIIB-like_sf"/>
</dbReference>
<feature type="transmembrane region" description="Helical" evidence="12">
    <location>
        <begin position="380"/>
        <end position="402"/>
    </location>
</feature>
<evidence type="ECO:0000313" key="17">
    <source>
        <dbReference type="Proteomes" id="UP000290985"/>
    </source>
</evidence>
<dbReference type="GO" id="GO:0005351">
    <property type="term" value="F:carbohydrate:proton symporter activity"/>
    <property type="evidence" value="ECO:0007669"/>
    <property type="project" value="InterPro"/>
</dbReference>
<dbReference type="NCBIfam" id="TIGR00829">
    <property type="entry name" value="FRU"/>
    <property type="match status" value="1"/>
</dbReference>
<dbReference type="GO" id="GO:0090563">
    <property type="term" value="F:protein-phosphocysteine-sugar phosphotransferase activity"/>
    <property type="evidence" value="ECO:0007669"/>
    <property type="project" value="TreeGrafter"/>
</dbReference>
<feature type="transmembrane region" description="Helical" evidence="12">
    <location>
        <begin position="499"/>
        <end position="518"/>
    </location>
</feature>
<keyword evidence="9" id="KW-0418">Kinase</keyword>
<feature type="transmembrane region" description="Helical" evidence="12">
    <location>
        <begin position="539"/>
        <end position="561"/>
    </location>
</feature>
<organism evidence="16 17">
    <name type="scientific">Mycoplasmopsis citelli</name>
    <dbReference type="NCBI Taxonomy" id="171281"/>
    <lineage>
        <taxon>Bacteria</taxon>
        <taxon>Bacillati</taxon>
        <taxon>Mycoplasmatota</taxon>
        <taxon>Mycoplasmoidales</taxon>
        <taxon>Metamycoplasmataceae</taxon>
        <taxon>Mycoplasmopsis</taxon>
    </lineage>
</organism>
<evidence type="ECO:0000256" key="8">
    <source>
        <dbReference type="ARBA" id="ARBA00022692"/>
    </source>
</evidence>
<keyword evidence="4" id="KW-0597">Phosphoprotein</keyword>
<feature type="transmembrane region" description="Helical" evidence="12">
    <location>
        <begin position="422"/>
        <end position="445"/>
    </location>
</feature>
<dbReference type="InterPro" id="IPR002178">
    <property type="entry name" value="PTS_EIIA_type-2_dom"/>
</dbReference>
<dbReference type="Gene3D" id="3.40.50.2300">
    <property type="match status" value="1"/>
</dbReference>
<dbReference type="InterPro" id="IPR004715">
    <property type="entry name" value="PTS_IIA_fruc"/>
</dbReference>
<dbReference type="InterPro" id="IPR003353">
    <property type="entry name" value="PTS_IIB_fruc"/>
</dbReference>
<keyword evidence="11 12" id="KW-0472">Membrane</keyword>
<evidence type="ECO:0000256" key="4">
    <source>
        <dbReference type="ARBA" id="ARBA00022553"/>
    </source>
</evidence>
<keyword evidence="17" id="KW-1185">Reference proteome</keyword>
<evidence type="ECO:0000256" key="9">
    <source>
        <dbReference type="ARBA" id="ARBA00022777"/>
    </source>
</evidence>
<dbReference type="SUPFAM" id="SSF52794">
    <property type="entry name" value="PTS system IIB component-like"/>
    <property type="match status" value="1"/>
</dbReference>
<evidence type="ECO:0000256" key="10">
    <source>
        <dbReference type="ARBA" id="ARBA00022989"/>
    </source>
</evidence>
<feature type="domain" description="PTS EIIC type-2" evidence="15">
    <location>
        <begin position="293"/>
        <end position="680"/>
    </location>
</feature>
<feature type="transmembrane region" description="Helical" evidence="12">
    <location>
        <begin position="305"/>
        <end position="331"/>
    </location>
</feature>
<evidence type="ECO:0000256" key="12">
    <source>
        <dbReference type="SAM" id="Phobius"/>
    </source>
</evidence>
<feature type="domain" description="PTS EIIA type-2" evidence="13">
    <location>
        <begin position="6"/>
        <end position="150"/>
    </location>
</feature>
<keyword evidence="5" id="KW-0762">Sugar transport</keyword>
<evidence type="ECO:0000256" key="6">
    <source>
        <dbReference type="ARBA" id="ARBA00022679"/>
    </source>
</evidence>
<dbReference type="PANTHER" id="PTHR30505">
    <property type="entry name" value="FRUCTOSE-LIKE PERMEASE"/>
    <property type="match status" value="1"/>
</dbReference>
<keyword evidence="10 12" id="KW-1133">Transmembrane helix</keyword>
<dbReference type="Pfam" id="PF02302">
    <property type="entry name" value="PTS_IIB"/>
    <property type="match status" value="1"/>
</dbReference>
<gene>
    <name evidence="16" type="primary">fruA_2</name>
    <name evidence="16" type="ORF">NCTC10181_00155</name>
</gene>
<dbReference type="InterPro" id="IPR013014">
    <property type="entry name" value="PTS_EIIC_2"/>
</dbReference>
<dbReference type="InterPro" id="IPR006327">
    <property type="entry name" value="PTS_IIC_fruc"/>
</dbReference>
<dbReference type="EMBL" id="LR215036">
    <property type="protein sequence ID" value="VEU74320.1"/>
    <property type="molecule type" value="Genomic_DNA"/>
</dbReference>
<proteinExistence type="predicted"/>
<dbReference type="KEGG" id="mcit:NCTC10181_00155"/>
<protein>
    <submittedName>
        <fullName evidence="16">PTS system protein</fullName>
    </submittedName>
</protein>
<dbReference type="InterPro" id="IPR016152">
    <property type="entry name" value="PTrfase/Anion_transptr"/>
</dbReference>
<keyword evidence="2" id="KW-0813">Transport</keyword>
<dbReference type="RefSeq" id="WP_129725162.1">
    <property type="nucleotide sequence ID" value="NZ_LR215036.1"/>
</dbReference>
<dbReference type="OrthoDB" id="9782569at2"/>
<dbReference type="InterPro" id="IPR013011">
    <property type="entry name" value="PTS_EIIB_2"/>
</dbReference>
<keyword evidence="7" id="KW-0598">Phosphotransferase system</keyword>
<dbReference type="GO" id="GO:0009401">
    <property type="term" value="P:phosphoenolpyruvate-dependent sugar phosphotransferase system"/>
    <property type="evidence" value="ECO:0007669"/>
    <property type="project" value="UniProtKB-KW"/>
</dbReference>
<dbReference type="PROSITE" id="PS51104">
    <property type="entry name" value="PTS_EIIC_TYPE_2"/>
    <property type="match status" value="1"/>
</dbReference>
<evidence type="ECO:0000256" key="3">
    <source>
        <dbReference type="ARBA" id="ARBA00022475"/>
    </source>
</evidence>
<dbReference type="Pfam" id="PF02378">
    <property type="entry name" value="PTS_EIIC"/>
    <property type="match status" value="1"/>
</dbReference>
<feature type="transmembrane region" description="Helical" evidence="12">
    <location>
        <begin position="457"/>
        <end position="483"/>
    </location>
</feature>
<dbReference type="CDD" id="cd00211">
    <property type="entry name" value="PTS_IIA_fru"/>
    <property type="match status" value="1"/>
</dbReference>
<name>A0A449B143_9BACT</name>
<evidence type="ECO:0000259" key="15">
    <source>
        <dbReference type="PROSITE" id="PS51104"/>
    </source>
</evidence>
<dbReference type="InterPro" id="IPR003501">
    <property type="entry name" value="PTS_EIIB_2/3"/>
</dbReference>
<dbReference type="PROSITE" id="PS51094">
    <property type="entry name" value="PTS_EIIA_TYPE_2"/>
    <property type="match status" value="1"/>
</dbReference>
<dbReference type="PANTHER" id="PTHR30505:SF0">
    <property type="entry name" value="FRUCTOSE-LIKE PTS SYSTEM EIIBC COMPONENT-RELATED"/>
    <property type="match status" value="1"/>
</dbReference>
<evidence type="ECO:0000256" key="7">
    <source>
        <dbReference type="ARBA" id="ARBA00022683"/>
    </source>
</evidence>
<reference evidence="16 17" key="1">
    <citation type="submission" date="2019-01" db="EMBL/GenBank/DDBJ databases">
        <authorList>
            <consortium name="Pathogen Informatics"/>
        </authorList>
    </citation>
    <scope>NUCLEOTIDE SEQUENCE [LARGE SCALE GENOMIC DNA]</scope>
    <source>
        <strain evidence="16 17">NCTC10181</strain>
    </source>
</reference>
<keyword evidence="8 12" id="KW-0812">Transmembrane</keyword>
<evidence type="ECO:0000313" key="16">
    <source>
        <dbReference type="EMBL" id="VEU74320.1"/>
    </source>
</evidence>
<evidence type="ECO:0000259" key="13">
    <source>
        <dbReference type="PROSITE" id="PS51094"/>
    </source>
</evidence>
<dbReference type="AlphaFoldDB" id="A0A449B143"/>
<feature type="transmembrane region" description="Helical" evidence="12">
    <location>
        <begin position="600"/>
        <end position="625"/>
    </location>
</feature>
<feature type="domain" description="PTS EIIB type-2" evidence="14">
    <location>
        <begin position="168"/>
        <end position="264"/>
    </location>
</feature>
<accession>A0A449B143</accession>